<dbReference type="PhylomeDB" id="O45170"/>
<dbReference type="AlphaFoldDB" id="O45170"/>
<dbReference type="SMR" id="O45170"/>
<dbReference type="CDD" id="cd14978">
    <property type="entry name" value="7tmA_FMRFamide_R-like"/>
    <property type="match status" value="1"/>
</dbReference>
<dbReference type="PANTHER" id="PTHR22751:SF102">
    <property type="entry name" value="G-PROTEIN COUPLED RECEPTORS FAMILY 1 PROFILE DOMAIN-CONTAINING PROTEIN"/>
    <property type="match status" value="1"/>
</dbReference>
<dbReference type="CTD" id="185414"/>
<protein>
    <submittedName>
        <fullName evidence="7">G-protein coupled receptors family 1 profile domain-containing protein</fullName>
    </submittedName>
</protein>
<proteinExistence type="predicted"/>
<dbReference type="GeneID" id="185414"/>
<evidence type="ECO:0000256" key="2">
    <source>
        <dbReference type="ARBA" id="ARBA00022692"/>
    </source>
</evidence>
<dbReference type="InterPro" id="IPR017452">
    <property type="entry name" value="GPCR_Rhodpsn_7TM"/>
</dbReference>
<evidence type="ECO:0000256" key="1">
    <source>
        <dbReference type="ARBA" id="ARBA00004370"/>
    </source>
</evidence>
<keyword evidence="8" id="KW-1185">Reference proteome</keyword>
<dbReference type="OMA" id="TISYMIQ"/>
<evidence type="ECO:0000259" key="6">
    <source>
        <dbReference type="PROSITE" id="PS50262"/>
    </source>
</evidence>
<feature type="domain" description="G-protein coupled receptors family 1 profile" evidence="6">
    <location>
        <begin position="45"/>
        <end position="325"/>
    </location>
</feature>
<dbReference type="HOGENOM" id="CLU_043715_2_1_1"/>
<feature type="transmembrane region" description="Helical" evidence="5">
    <location>
        <begin position="66"/>
        <end position="90"/>
    </location>
</feature>
<dbReference type="InterPro" id="IPR019427">
    <property type="entry name" value="7TM_GPCR_serpentine_rcpt_Srw"/>
</dbReference>
<dbReference type="KEGG" id="cel:CELE_F37B4.8"/>
<keyword evidence="3 5" id="KW-1133">Transmembrane helix</keyword>
<name>O45170_CAEEL</name>
<dbReference type="Gene3D" id="1.20.1070.10">
    <property type="entry name" value="Rhodopsin 7-helix transmembrane proteins"/>
    <property type="match status" value="1"/>
</dbReference>
<dbReference type="EMBL" id="BX284605">
    <property type="protein sequence ID" value="CCD66320.1"/>
    <property type="molecule type" value="Genomic_DNA"/>
</dbReference>
<dbReference type="GO" id="GO:0008528">
    <property type="term" value="F:G protein-coupled peptide receptor activity"/>
    <property type="evidence" value="ECO:0007669"/>
    <property type="project" value="InterPro"/>
</dbReference>
<keyword evidence="7" id="KW-0675">Receptor</keyword>
<gene>
    <name evidence="7 9" type="primary">srw-4</name>
    <name evidence="7" type="ORF">CELE_F37B4.8</name>
    <name evidence="9" type="ORF">F37B4.8</name>
</gene>
<evidence type="ECO:0000313" key="7">
    <source>
        <dbReference type="EMBL" id="CCD66320.1"/>
    </source>
</evidence>
<reference evidence="7 8" key="1">
    <citation type="journal article" date="1998" name="Science">
        <title>Genome sequence of the nematode C. elegans: a platform for investigating biology.</title>
        <authorList>
            <consortium name="The C. elegans sequencing consortium"/>
            <person name="Sulson J.E."/>
            <person name="Waterston R."/>
        </authorList>
    </citation>
    <scope>NUCLEOTIDE SEQUENCE [LARGE SCALE GENOMIC DNA]</scope>
    <source>
        <strain evidence="7 8">Bristol N2</strain>
    </source>
</reference>
<feature type="transmembrane region" description="Helical" evidence="5">
    <location>
        <begin position="157"/>
        <end position="177"/>
    </location>
</feature>
<keyword evidence="4 5" id="KW-0472">Membrane</keyword>
<organism evidence="7 8">
    <name type="scientific">Caenorhabditis elegans</name>
    <dbReference type="NCBI Taxonomy" id="6239"/>
    <lineage>
        <taxon>Eukaryota</taxon>
        <taxon>Metazoa</taxon>
        <taxon>Ecdysozoa</taxon>
        <taxon>Nematoda</taxon>
        <taxon>Chromadorea</taxon>
        <taxon>Rhabditida</taxon>
        <taxon>Rhabditina</taxon>
        <taxon>Rhabditomorpha</taxon>
        <taxon>Rhabditoidea</taxon>
        <taxon>Rhabditidae</taxon>
        <taxon>Peloderinae</taxon>
        <taxon>Caenorhabditis</taxon>
    </lineage>
</organism>
<dbReference type="RefSeq" id="NP_503785.3">
    <property type="nucleotide sequence ID" value="NM_071384.3"/>
</dbReference>
<sequence length="367" mass="41873">MNQTFESTTQSPNLTKFGDLPSWFDEAEKKLNFVLAILQFFGFGINLVHFSILSRKHLRTNSVYRLMIGICSCDIISHTLTFLAFSPFWIREVRKKNQECFLTMTYRDAVLLLYPVIVLDITQRSSSWLAVLMALYRTLSVKYPMSTKMHKVSNPKWALWTIIGVLVVNTAWTLVVFGRHKIDGRNIDYDCDGNEVHLSQLRFMVLVDTSLEHLHSIITSIYGIIKALPSLIDPILTVLLIIELRKASKRRKNIGKEDCGKSDNTTKLVLFVTISFFILEVPNGFAHVTAGAFHGNPGILTISYMIQVFAEILPVFNSSSHIFICLAMSSQYRETSCEIFCGEKSKTQVVGIYQKIRYYVSNMITDH</sequence>
<dbReference type="OrthoDB" id="5831543at2759"/>
<dbReference type="Proteomes" id="UP000001940">
    <property type="component" value="Chromosome V"/>
</dbReference>
<feature type="transmembrane region" description="Helical" evidence="5">
    <location>
        <begin position="33"/>
        <end position="54"/>
    </location>
</feature>
<dbReference type="UCSC" id="F37B4.8">
    <property type="organism name" value="c. elegans"/>
</dbReference>
<evidence type="ECO:0000256" key="3">
    <source>
        <dbReference type="ARBA" id="ARBA00022989"/>
    </source>
</evidence>
<evidence type="ECO:0000313" key="9">
    <source>
        <dbReference type="WormBase" id="F37B4.8"/>
    </source>
</evidence>
<evidence type="ECO:0000313" key="8">
    <source>
        <dbReference type="Proteomes" id="UP000001940"/>
    </source>
</evidence>
<dbReference type="SUPFAM" id="SSF81321">
    <property type="entry name" value="Family A G protein-coupled receptor-like"/>
    <property type="match status" value="1"/>
</dbReference>
<dbReference type="InParanoid" id="O45170"/>
<feature type="transmembrane region" description="Helical" evidence="5">
    <location>
        <begin position="110"/>
        <end position="136"/>
    </location>
</feature>
<evidence type="ECO:0000256" key="4">
    <source>
        <dbReference type="ARBA" id="ARBA00023136"/>
    </source>
</evidence>
<comment type="subcellular location">
    <subcellularLocation>
        <location evidence="1">Membrane</location>
    </subcellularLocation>
</comment>
<keyword evidence="2 5" id="KW-0812">Transmembrane</keyword>
<dbReference type="PROSITE" id="PS50262">
    <property type="entry name" value="G_PROTEIN_RECEP_F1_2"/>
    <property type="match status" value="1"/>
</dbReference>
<dbReference type="PaxDb" id="6239-F37B4.8"/>
<dbReference type="Pfam" id="PF10324">
    <property type="entry name" value="7TM_GPCR_Srw"/>
    <property type="match status" value="1"/>
</dbReference>
<accession>O45170</accession>
<dbReference type="AGR" id="WB:WBGene00005751"/>
<dbReference type="GO" id="GO:0016020">
    <property type="term" value="C:membrane"/>
    <property type="evidence" value="ECO:0007669"/>
    <property type="project" value="UniProtKB-SubCell"/>
</dbReference>
<dbReference type="eggNOG" id="ENOG502TIYS">
    <property type="taxonomic scope" value="Eukaryota"/>
</dbReference>
<dbReference type="PANTHER" id="PTHR22751">
    <property type="entry name" value="G-PROTEIN COUPLED RECEPTOR-RELATED"/>
    <property type="match status" value="1"/>
</dbReference>
<dbReference type="WormBase" id="F37B4.8">
    <property type="protein sequence ID" value="CE33777"/>
    <property type="gene ID" value="WBGene00005751"/>
    <property type="gene designation" value="srw-4"/>
</dbReference>
<evidence type="ECO:0000256" key="5">
    <source>
        <dbReference type="SAM" id="Phobius"/>
    </source>
</evidence>